<sequence>MVVPPSNKILTPQERTQVATPFMGQMVMSPNKIVEQRESSMTVSSARIPIVAPQGLTRLRNDGVISGGKIRVTEPPVSRMFVTNRTFVRTRAPQPANEEALKLISVITIPGSPARPRGPETPLLSAAVATLTTIEPAPASATPTTSTAAPTTSGGKKNRKAVAAIVDMAYGITMVG</sequence>
<keyword evidence="3" id="KW-1185">Reference proteome</keyword>
<dbReference type="EMBL" id="JAQQBR010003176">
    <property type="protein sequence ID" value="KAK0156775.1"/>
    <property type="molecule type" value="Genomic_DNA"/>
</dbReference>
<organism evidence="2 3">
    <name type="scientific">Microctonus hyperodae</name>
    <name type="common">Parasitoid wasp</name>
    <dbReference type="NCBI Taxonomy" id="165561"/>
    <lineage>
        <taxon>Eukaryota</taxon>
        <taxon>Metazoa</taxon>
        <taxon>Ecdysozoa</taxon>
        <taxon>Arthropoda</taxon>
        <taxon>Hexapoda</taxon>
        <taxon>Insecta</taxon>
        <taxon>Pterygota</taxon>
        <taxon>Neoptera</taxon>
        <taxon>Endopterygota</taxon>
        <taxon>Hymenoptera</taxon>
        <taxon>Apocrita</taxon>
        <taxon>Ichneumonoidea</taxon>
        <taxon>Braconidae</taxon>
        <taxon>Euphorinae</taxon>
        <taxon>Microctonus</taxon>
    </lineage>
</organism>
<accession>A0AA39C2E3</accession>
<evidence type="ECO:0000313" key="2">
    <source>
        <dbReference type="EMBL" id="KAK0156775.1"/>
    </source>
</evidence>
<proteinExistence type="predicted"/>
<reference evidence="2" key="2">
    <citation type="submission" date="2023-03" db="EMBL/GenBank/DDBJ databases">
        <authorList>
            <person name="Inwood S.N."/>
            <person name="Skelly J.G."/>
            <person name="Guhlin J."/>
            <person name="Harrop T.W.R."/>
            <person name="Goldson S.G."/>
            <person name="Dearden P.K."/>
        </authorList>
    </citation>
    <scope>NUCLEOTIDE SEQUENCE</scope>
    <source>
        <strain evidence="2">Lincoln</strain>
        <tissue evidence="2">Whole body</tissue>
    </source>
</reference>
<gene>
    <name evidence="2" type="ORF">PV327_011629</name>
</gene>
<feature type="region of interest" description="Disordered" evidence="1">
    <location>
        <begin position="136"/>
        <end position="158"/>
    </location>
</feature>
<evidence type="ECO:0000256" key="1">
    <source>
        <dbReference type="SAM" id="MobiDB-lite"/>
    </source>
</evidence>
<reference evidence="2" key="1">
    <citation type="journal article" date="2023" name="bioRxiv">
        <title>Scaffold-level genome assemblies of two parasitoid biocontrol wasps reveal the parthenogenesis mechanism and an associated novel virus.</title>
        <authorList>
            <person name="Inwood S."/>
            <person name="Skelly J."/>
            <person name="Guhlin J."/>
            <person name="Harrop T."/>
            <person name="Goldson S."/>
            <person name="Dearden P."/>
        </authorList>
    </citation>
    <scope>NUCLEOTIDE SEQUENCE</scope>
    <source>
        <strain evidence="2">Lincoln</strain>
        <tissue evidence="2">Whole body</tissue>
    </source>
</reference>
<evidence type="ECO:0000313" key="3">
    <source>
        <dbReference type="Proteomes" id="UP001168972"/>
    </source>
</evidence>
<dbReference type="AlphaFoldDB" id="A0AA39C2E3"/>
<protein>
    <submittedName>
        <fullName evidence="2">Uncharacterized protein</fullName>
    </submittedName>
</protein>
<dbReference type="Proteomes" id="UP001168972">
    <property type="component" value="Unassembled WGS sequence"/>
</dbReference>
<feature type="compositionally biased region" description="Low complexity" evidence="1">
    <location>
        <begin position="136"/>
        <end position="153"/>
    </location>
</feature>
<name>A0AA39C2E3_MICHY</name>
<comment type="caution">
    <text evidence="2">The sequence shown here is derived from an EMBL/GenBank/DDBJ whole genome shotgun (WGS) entry which is preliminary data.</text>
</comment>